<evidence type="ECO:0000313" key="2">
    <source>
        <dbReference type="EMBL" id="KUN35427.1"/>
    </source>
</evidence>
<comment type="caution">
    <text evidence="2">The sequence shown here is derived from an EMBL/GenBank/DDBJ whole genome shotgun (WGS) entry which is preliminary data.</text>
</comment>
<dbReference type="InterPro" id="IPR053146">
    <property type="entry name" value="QDO-like"/>
</dbReference>
<protein>
    <recommendedName>
        <fullName evidence="1">Cupin type-1 domain-containing protein</fullName>
    </recommendedName>
</protein>
<dbReference type="InterPro" id="IPR013096">
    <property type="entry name" value="Cupin_2"/>
</dbReference>
<organism evidence="2 3">
    <name type="scientific">Streptomyces longwoodensis</name>
    <dbReference type="NCBI Taxonomy" id="68231"/>
    <lineage>
        <taxon>Bacteria</taxon>
        <taxon>Bacillati</taxon>
        <taxon>Actinomycetota</taxon>
        <taxon>Actinomycetes</taxon>
        <taxon>Kitasatosporales</taxon>
        <taxon>Streptomycetaceae</taxon>
        <taxon>Streptomyces</taxon>
    </lineage>
</organism>
<reference evidence="2 3" key="1">
    <citation type="submission" date="2015-10" db="EMBL/GenBank/DDBJ databases">
        <title>Draft genome sequence of Streptomyces longwoodensis DSM 41677, type strain for the species Streptomyces longwoodensis.</title>
        <authorList>
            <person name="Ruckert C."/>
            <person name="Winkler A."/>
            <person name="Kalinowski J."/>
            <person name="Kampfer P."/>
            <person name="Glaeser S."/>
        </authorList>
    </citation>
    <scope>NUCLEOTIDE SEQUENCE [LARGE SCALE GENOMIC DNA]</scope>
    <source>
        <strain evidence="2 3">DSM 41677</strain>
    </source>
</reference>
<keyword evidence="3" id="KW-1185">Reference proteome</keyword>
<dbReference type="Pfam" id="PF07883">
    <property type="entry name" value="Cupin_2"/>
    <property type="match status" value="1"/>
</dbReference>
<gene>
    <name evidence="2" type="ORF">AQJ30_25135</name>
</gene>
<dbReference type="InterPro" id="IPR014710">
    <property type="entry name" value="RmlC-like_jellyroll"/>
</dbReference>
<dbReference type="Proteomes" id="UP000053271">
    <property type="component" value="Unassembled WGS sequence"/>
</dbReference>
<evidence type="ECO:0000313" key="3">
    <source>
        <dbReference type="Proteomes" id="UP000053271"/>
    </source>
</evidence>
<dbReference type="AlphaFoldDB" id="A0A124HQH9"/>
<dbReference type="EMBL" id="LMWS01000032">
    <property type="protein sequence ID" value="KUN35427.1"/>
    <property type="molecule type" value="Genomic_DNA"/>
</dbReference>
<accession>A0A124HQH9</accession>
<dbReference type="RefSeq" id="WP_067238279.1">
    <property type="nucleotide sequence ID" value="NZ_CP107760.1"/>
</dbReference>
<dbReference type="InterPro" id="IPR006045">
    <property type="entry name" value="Cupin_1"/>
</dbReference>
<evidence type="ECO:0000259" key="1">
    <source>
        <dbReference type="SMART" id="SM00835"/>
    </source>
</evidence>
<proteinExistence type="predicted"/>
<dbReference type="SUPFAM" id="SSF51182">
    <property type="entry name" value="RmlC-like cupins"/>
    <property type="match status" value="1"/>
</dbReference>
<feature type="domain" description="Cupin type-1" evidence="1">
    <location>
        <begin position="15"/>
        <end position="139"/>
    </location>
</feature>
<dbReference type="SMART" id="SM00835">
    <property type="entry name" value="Cupin_1"/>
    <property type="match status" value="1"/>
</dbReference>
<dbReference type="PANTHER" id="PTHR36440">
    <property type="entry name" value="PUTATIVE (AFU_ORTHOLOGUE AFUA_8G07350)-RELATED"/>
    <property type="match status" value="1"/>
</dbReference>
<dbReference type="STRING" id="68231.AQJ30_25135"/>
<dbReference type="PANTHER" id="PTHR36440:SF1">
    <property type="entry name" value="PUTATIVE (AFU_ORTHOLOGUE AFUA_8G07350)-RELATED"/>
    <property type="match status" value="1"/>
</dbReference>
<name>A0A124HQH9_9ACTN</name>
<dbReference type="GeneID" id="91427862"/>
<dbReference type="InterPro" id="IPR011051">
    <property type="entry name" value="RmlC_Cupin_sf"/>
</dbReference>
<dbReference type="Gene3D" id="2.60.120.10">
    <property type="entry name" value="Jelly Rolls"/>
    <property type="match status" value="1"/>
</dbReference>
<sequence length="150" mass="16989">MSVPLYVPSGEGEFVNIRDTKRTYLKLTTADSDGEFGFFEHHMAPEASGASPHIHKQSTEMFYVVKGEIEFTIGDRKVVGEPGAFAYVPKGEPHGFTNRGNEDATLLIMFYPIYNREDYFRGLGRLTANGRNPSLEELQEHMAKYDQFMV</sequence>